<dbReference type="SUPFAM" id="SSF46689">
    <property type="entry name" value="Homeodomain-like"/>
    <property type="match status" value="2"/>
</dbReference>
<keyword evidence="10" id="KW-1185">Reference proteome</keyword>
<keyword evidence="4 5" id="KW-0539">Nucleus</keyword>
<dbReference type="SMART" id="SM00389">
    <property type="entry name" value="HOX"/>
    <property type="match status" value="2"/>
</dbReference>
<evidence type="ECO:0000256" key="1">
    <source>
        <dbReference type="ARBA" id="ARBA00004123"/>
    </source>
</evidence>
<dbReference type="GeneTree" id="ENSGT00940000154537"/>
<evidence type="ECO:0000313" key="10">
    <source>
        <dbReference type="Proteomes" id="UP000002277"/>
    </source>
</evidence>
<evidence type="ECO:0000313" key="9">
    <source>
        <dbReference type="Ensembl" id="ENSPTRP00000073435.1"/>
    </source>
</evidence>
<keyword evidence="3 5" id="KW-0371">Homeobox</keyword>
<evidence type="ECO:0000256" key="4">
    <source>
        <dbReference type="ARBA" id="ARBA00023242"/>
    </source>
</evidence>
<feature type="region of interest" description="Disordered" evidence="7">
    <location>
        <begin position="73"/>
        <end position="96"/>
    </location>
</feature>
<dbReference type="AlphaFoldDB" id="A0A2I3S8R4"/>
<feature type="compositionally biased region" description="Basic and acidic residues" evidence="7">
    <location>
        <begin position="86"/>
        <end position="95"/>
    </location>
</feature>
<dbReference type="Pfam" id="PF00046">
    <property type="entry name" value="Homeodomain"/>
    <property type="match status" value="2"/>
</dbReference>
<dbReference type="Ensembl" id="ENSPTRT00000102031.1">
    <property type="protein sequence ID" value="ENSPTRP00000073435.1"/>
    <property type="gene ID" value="ENSPTRG00000046091.1"/>
</dbReference>
<dbReference type="PANTHER" id="PTHR46123">
    <property type="entry name" value="MIX-TYPE HOMEOBOX GENE 1-RELATED"/>
    <property type="match status" value="1"/>
</dbReference>
<dbReference type="InParanoid" id="A0A2I3S8R4"/>
<accession>A0A2I3S8R4</accession>
<dbReference type="GO" id="GO:0000977">
    <property type="term" value="F:RNA polymerase II transcription regulatory region sequence-specific DNA binding"/>
    <property type="evidence" value="ECO:0000318"/>
    <property type="project" value="GO_Central"/>
</dbReference>
<feature type="DNA-binding region" description="Homeobox" evidence="5">
    <location>
        <begin position="90"/>
        <end position="149"/>
    </location>
</feature>
<name>A0A2I3S8R4_PANTR</name>
<dbReference type="Gene3D" id="1.10.10.60">
    <property type="entry name" value="Homeodomain-like"/>
    <property type="match status" value="2"/>
</dbReference>
<evidence type="ECO:0000256" key="2">
    <source>
        <dbReference type="ARBA" id="ARBA00023125"/>
    </source>
</evidence>
<dbReference type="GO" id="GO:0005634">
    <property type="term" value="C:nucleus"/>
    <property type="evidence" value="ECO:0000318"/>
    <property type="project" value="GO_Central"/>
</dbReference>
<dbReference type="InterPro" id="IPR009057">
    <property type="entry name" value="Homeodomain-like_sf"/>
</dbReference>
<dbReference type="CDD" id="cd00086">
    <property type="entry name" value="homeodomain"/>
    <property type="match status" value="2"/>
</dbReference>
<dbReference type="PROSITE" id="PS50071">
    <property type="entry name" value="HOMEOBOX_2"/>
    <property type="match status" value="2"/>
</dbReference>
<evidence type="ECO:0000256" key="7">
    <source>
        <dbReference type="SAM" id="MobiDB-lite"/>
    </source>
</evidence>
<organism evidence="9 10">
    <name type="scientific">Pan troglodytes</name>
    <name type="common">Chimpanzee</name>
    <dbReference type="NCBI Taxonomy" id="9598"/>
    <lineage>
        <taxon>Eukaryota</taxon>
        <taxon>Metazoa</taxon>
        <taxon>Chordata</taxon>
        <taxon>Craniata</taxon>
        <taxon>Vertebrata</taxon>
        <taxon>Euteleostomi</taxon>
        <taxon>Mammalia</taxon>
        <taxon>Eutheria</taxon>
        <taxon>Euarchontoglires</taxon>
        <taxon>Primates</taxon>
        <taxon>Haplorrhini</taxon>
        <taxon>Catarrhini</taxon>
        <taxon>Hominidae</taxon>
        <taxon>Pan</taxon>
    </lineage>
</organism>
<comment type="subcellular location">
    <subcellularLocation>
        <location evidence="1 5 6">Nucleus</location>
    </subcellularLocation>
</comment>
<sequence>MALPTPSDRTLFAEARGRKLVWNPSLREALRACFERNPYPGIATRERLAQAIGILEPSVQIWFQNERSRQLRQHRRKSWPWPGRRGPQESRRERTAVTGSQIALLLRAFEKDRIPGIAAKEELSRETGLPESRIQIWLQNRKARHPGQGGRANTQTGSLCNATPGRCHPAPSWVTFTHTGACGMGLHTPHVPCAPGALPQGAFLRQGARAVPVLPPSQPVLAERISQHAPAPGDFAYTAPAPPERALYTLRLFRGLLARAIPGGPGRAA</sequence>
<dbReference type="GO" id="GO:0006357">
    <property type="term" value="P:regulation of transcription by RNA polymerase II"/>
    <property type="evidence" value="ECO:0000318"/>
    <property type="project" value="GO_Central"/>
</dbReference>
<evidence type="ECO:0000259" key="8">
    <source>
        <dbReference type="PROSITE" id="PS50071"/>
    </source>
</evidence>
<dbReference type="InterPro" id="IPR051306">
    <property type="entry name" value="Homeobox_regulator"/>
</dbReference>
<evidence type="ECO:0000256" key="5">
    <source>
        <dbReference type="PROSITE-ProRule" id="PRU00108"/>
    </source>
</evidence>
<reference evidence="9" key="2">
    <citation type="submission" date="2025-09" db="UniProtKB">
        <authorList>
            <consortium name="Ensembl"/>
        </authorList>
    </citation>
    <scope>IDENTIFICATION</scope>
</reference>
<feature type="DNA-binding region" description="Homeobox" evidence="5">
    <location>
        <begin position="15"/>
        <end position="74"/>
    </location>
</feature>
<feature type="domain" description="Homeobox" evidence="8">
    <location>
        <begin position="13"/>
        <end position="73"/>
    </location>
</feature>
<dbReference type="InterPro" id="IPR001356">
    <property type="entry name" value="HD"/>
</dbReference>
<dbReference type="PANTHER" id="PTHR46123:SF3">
    <property type="entry name" value="DOUBLE HOMEOBOX PROTEIN 1-RELATED"/>
    <property type="match status" value="1"/>
</dbReference>
<evidence type="ECO:0000256" key="6">
    <source>
        <dbReference type="RuleBase" id="RU000682"/>
    </source>
</evidence>
<evidence type="ECO:0000256" key="3">
    <source>
        <dbReference type="ARBA" id="ARBA00023155"/>
    </source>
</evidence>
<dbReference type="FunFam" id="1.10.10.60:FF:000354">
    <property type="entry name" value="Double homeobox protein 4"/>
    <property type="match status" value="1"/>
</dbReference>
<protein>
    <recommendedName>
        <fullName evidence="8">Homeobox domain-containing protein</fullName>
    </recommendedName>
</protein>
<dbReference type="GO" id="GO:0000981">
    <property type="term" value="F:DNA-binding transcription factor activity, RNA polymerase II-specific"/>
    <property type="evidence" value="ECO:0000318"/>
    <property type="project" value="GO_Central"/>
</dbReference>
<keyword evidence="2 5" id="KW-0238">DNA-binding</keyword>
<reference evidence="9" key="1">
    <citation type="submission" date="2025-08" db="UniProtKB">
        <authorList>
            <consortium name="Ensembl"/>
        </authorList>
    </citation>
    <scope>IDENTIFICATION</scope>
</reference>
<feature type="domain" description="Homeobox" evidence="8">
    <location>
        <begin position="88"/>
        <end position="148"/>
    </location>
</feature>
<proteinExistence type="predicted"/>
<dbReference type="Proteomes" id="UP000002277">
    <property type="component" value="Unplaced"/>
</dbReference>